<comment type="caution">
    <text evidence="2">The sequence shown here is derived from an EMBL/GenBank/DDBJ whole genome shotgun (WGS) entry which is preliminary data.</text>
</comment>
<evidence type="ECO:0000313" key="3">
    <source>
        <dbReference type="Proteomes" id="UP000619101"/>
    </source>
</evidence>
<sequence>MNIVPYEIKYAAQIAALLNNYLPFEIETANTIELAGGIRFLAINELDEVIGYIAGYEITDFDKDFPYFQDKLQFLKDRVASGITFYTSHFVVHPNERKKGIGKGLLLAYLNTVEPIAQTIITVGWVQSDTKRWAAERQFVEQGFESVIYMPRYFEPYKVECPSCKGLCYCDAHIFIK</sequence>
<organism evidence="2 3">
    <name type="scientific">Solibacillus faecavium</name>
    <dbReference type="NCBI Taxonomy" id="2762221"/>
    <lineage>
        <taxon>Bacteria</taxon>
        <taxon>Bacillati</taxon>
        <taxon>Bacillota</taxon>
        <taxon>Bacilli</taxon>
        <taxon>Bacillales</taxon>
        <taxon>Caryophanaceae</taxon>
        <taxon>Solibacillus</taxon>
    </lineage>
</organism>
<keyword evidence="3" id="KW-1185">Reference proteome</keyword>
<evidence type="ECO:0000259" key="1">
    <source>
        <dbReference type="PROSITE" id="PS51186"/>
    </source>
</evidence>
<dbReference type="Gene3D" id="3.40.630.30">
    <property type="match status" value="1"/>
</dbReference>
<gene>
    <name evidence="2" type="ORF">H9635_05700</name>
</gene>
<dbReference type="RefSeq" id="WP_191699183.1">
    <property type="nucleotide sequence ID" value="NZ_JACSPZ010000002.1"/>
</dbReference>
<protein>
    <submittedName>
        <fullName evidence="2">GNAT family N-acetyltransferase</fullName>
    </submittedName>
</protein>
<evidence type="ECO:0000313" key="2">
    <source>
        <dbReference type="EMBL" id="MBD8036230.1"/>
    </source>
</evidence>
<dbReference type="Pfam" id="PF00583">
    <property type="entry name" value="Acetyltransf_1"/>
    <property type="match status" value="1"/>
</dbReference>
<dbReference type="PROSITE" id="PS51186">
    <property type="entry name" value="GNAT"/>
    <property type="match status" value="1"/>
</dbReference>
<dbReference type="EMBL" id="JACSPZ010000002">
    <property type="protein sequence ID" value="MBD8036230.1"/>
    <property type="molecule type" value="Genomic_DNA"/>
</dbReference>
<dbReference type="InterPro" id="IPR016181">
    <property type="entry name" value="Acyl_CoA_acyltransferase"/>
</dbReference>
<proteinExistence type="predicted"/>
<dbReference type="Proteomes" id="UP000619101">
    <property type="component" value="Unassembled WGS sequence"/>
</dbReference>
<dbReference type="SUPFAM" id="SSF55729">
    <property type="entry name" value="Acyl-CoA N-acyltransferases (Nat)"/>
    <property type="match status" value="1"/>
</dbReference>
<feature type="domain" description="N-acetyltransferase" evidence="1">
    <location>
        <begin position="1"/>
        <end position="162"/>
    </location>
</feature>
<name>A0ABR8XWD0_9BACL</name>
<reference evidence="2 3" key="1">
    <citation type="submission" date="2020-08" db="EMBL/GenBank/DDBJ databases">
        <title>A Genomic Blueprint of the Chicken Gut Microbiome.</title>
        <authorList>
            <person name="Gilroy R."/>
            <person name="Ravi A."/>
            <person name="Getino M."/>
            <person name="Pursley I."/>
            <person name="Horton D.L."/>
            <person name="Alikhan N.-F."/>
            <person name="Baker D."/>
            <person name="Gharbi K."/>
            <person name="Hall N."/>
            <person name="Watson M."/>
            <person name="Adriaenssens E.M."/>
            <person name="Foster-Nyarko E."/>
            <person name="Jarju S."/>
            <person name="Secka A."/>
            <person name="Antonio M."/>
            <person name="Oren A."/>
            <person name="Chaudhuri R."/>
            <person name="La Ragione R.M."/>
            <person name="Hildebrand F."/>
            <person name="Pallen M.J."/>
        </authorList>
    </citation>
    <scope>NUCLEOTIDE SEQUENCE [LARGE SCALE GENOMIC DNA]</scope>
    <source>
        <strain evidence="2 3">A46</strain>
    </source>
</reference>
<dbReference type="InterPro" id="IPR000182">
    <property type="entry name" value="GNAT_dom"/>
</dbReference>
<accession>A0ABR8XWD0</accession>